<protein>
    <recommendedName>
        <fullName evidence="4">Succinate dehydrogenase</fullName>
    </recommendedName>
</protein>
<reference evidence="3" key="1">
    <citation type="submission" date="2016-10" db="EMBL/GenBank/DDBJ databases">
        <authorList>
            <person name="Varghese N."/>
            <person name="Submissions S."/>
        </authorList>
    </citation>
    <scope>NUCLEOTIDE SEQUENCE [LARGE SCALE GENOMIC DNA]</scope>
    <source>
        <strain evidence="3">DSM 26921</strain>
    </source>
</reference>
<evidence type="ECO:0000313" key="2">
    <source>
        <dbReference type="EMBL" id="SFR40860.1"/>
    </source>
</evidence>
<dbReference type="AlphaFoldDB" id="A0A1I6GFF4"/>
<evidence type="ECO:0008006" key="4">
    <source>
        <dbReference type="Google" id="ProtNLM"/>
    </source>
</evidence>
<feature type="signal peptide" evidence="1">
    <location>
        <begin position="1"/>
        <end position="19"/>
    </location>
</feature>
<name>A0A1I6GFF4_9RHOB</name>
<dbReference type="OrthoDB" id="7867642at2"/>
<dbReference type="STRING" id="670154.SAMN04488002_1382"/>
<dbReference type="Proteomes" id="UP000199658">
    <property type="component" value="Unassembled WGS sequence"/>
</dbReference>
<dbReference type="PROSITE" id="PS51257">
    <property type="entry name" value="PROKAR_LIPOPROTEIN"/>
    <property type="match status" value="1"/>
</dbReference>
<keyword evidence="3" id="KW-1185">Reference proteome</keyword>
<evidence type="ECO:0000256" key="1">
    <source>
        <dbReference type="SAM" id="SignalP"/>
    </source>
</evidence>
<sequence length="107" mass="11192">MKHLATLALAALMGLSACGDDGLADQLARKEAKDAVRPVLAQRFPGVPLEPATDCVIDNASAGEILKLARAGVTGVGPEETQLVIEIATRKETIECLLKDGLAPFLK</sequence>
<dbReference type="EMBL" id="FOYO01000001">
    <property type="protein sequence ID" value="SFR40860.1"/>
    <property type="molecule type" value="Genomic_DNA"/>
</dbReference>
<accession>A0A1I6GFF4</accession>
<evidence type="ECO:0000313" key="3">
    <source>
        <dbReference type="Proteomes" id="UP000199658"/>
    </source>
</evidence>
<keyword evidence="1" id="KW-0732">Signal</keyword>
<gene>
    <name evidence="2" type="ORF">SAMN04488002_1382</name>
</gene>
<proteinExistence type="predicted"/>
<organism evidence="2 3">
    <name type="scientific">Litoreibacter janthinus</name>
    <dbReference type="NCBI Taxonomy" id="670154"/>
    <lineage>
        <taxon>Bacteria</taxon>
        <taxon>Pseudomonadati</taxon>
        <taxon>Pseudomonadota</taxon>
        <taxon>Alphaproteobacteria</taxon>
        <taxon>Rhodobacterales</taxon>
        <taxon>Roseobacteraceae</taxon>
        <taxon>Litoreibacter</taxon>
    </lineage>
</organism>
<dbReference type="RefSeq" id="WP_090214174.1">
    <property type="nucleotide sequence ID" value="NZ_FOYO01000001.1"/>
</dbReference>
<feature type="chain" id="PRO_5011762689" description="Succinate dehydrogenase" evidence="1">
    <location>
        <begin position="20"/>
        <end position="107"/>
    </location>
</feature>